<dbReference type="Gene3D" id="2.160.20.20">
    <property type="match status" value="1"/>
</dbReference>
<dbReference type="AlphaFoldDB" id="A0A248KJ54"/>
<organism evidence="2 3">
    <name type="scientific">Kluyvera genomosp. 3</name>
    <dbReference type="NCBI Taxonomy" id="2774055"/>
    <lineage>
        <taxon>Bacteria</taxon>
        <taxon>Pseudomonadati</taxon>
        <taxon>Pseudomonadota</taxon>
        <taxon>Gammaproteobacteria</taxon>
        <taxon>Enterobacterales</taxon>
        <taxon>Enterobacteriaceae</taxon>
        <taxon>Kluyvera</taxon>
    </lineage>
</organism>
<name>A0A248KJ54_9ENTR</name>
<reference evidence="2 3" key="1">
    <citation type="submission" date="2017-06" db="EMBL/GenBank/DDBJ databases">
        <title>Origin of plasmid-mediated fosfomycin resistance gene fosA3.</title>
        <authorList>
            <person name="Ito R."/>
            <person name="Pacey M.P."/>
            <person name="Doi Y."/>
        </authorList>
    </citation>
    <scope>NUCLEOTIDE SEQUENCE [LARGE SCALE GENOMIC DNA]</scope>
    <source>
        <strain evidence="2 3">YDC799</strain>
    </source>
</reference>
<accession>A0A248KJ54</accession>
<dbReference type="SUPFAM" id="SSF51126">
    <property type="entry name" value="Pectin lyase-like"/>
    <property type="match status" value="1"/>
</dbReference>
<dbReference type="EMBL" id="CP022114">
    <property type="protein sequence ID" value="ASG63539.1"/>
    <property type="molecule type" value="Genomic_DNA"/>
</dbReference>
<gene>
    <name evidence="2" type="ORF">CEW81_13995</name>
</gene>
<sequence>MTLQGATLSITDLSPQSSMQTVARVDKLVMDEGLVSFLRDSHGEFAGLSIGELSGTGNFYFNISVAEANGNFVTIEQGTGNFGIAVVDSGREVASHKDLTVNLIHEKNGDAQFSLVQADGRIIQAVDGGTYMYTLHSEQDKDGLAGNVWYLAVPAKGTVMVMGMKTATKTEMGTKTGTEMATAAAAEMATGRFRRPPSDRCGS</sequence>
<protein>
    <recommendedName>
        <fullName evidence="1">Pertactin central region domain-containing protein</fullName>
    </recommendedName>
</protein>
<dbReference type="Pfam" id="PF03212">
    <property type="entry name" value="Pertactin"/>
    <property type="match status" value="1"/>
</dbReference>
<evidence type="ECO:0000313" key="3">
    <source>
        <dbReference type="Proteomes" id="UP000197098"/>
    </source>
</evidence>
<dbReference type="InterPro" id="IPR011050">
    <property type="entry name" value="Pectin_lyase_fold/virulence"/>
</dbReference>
<dbReference type="InterPro" id="IPR004899">
    <property type="entry name" value="Pertactin_central"/>
</dbReference>
<feature type="domain" description="Pertactin central region" evidence="1">
    <location>
        <begin position="25"/>
        <end position="151"/>
    </location>
</feature>
<evidence type="ECO:0000313" key="2">
    <source>
        <dbReference type="EMBL" id="ASG63539.1"/>
    </source>
</evidence>
<dbReference type="Proteomes" id="UP000197098">
    <property type="component" value="Chromosome"/>
</dbReference>
<proteinExistence type="predicted"/>
<dbReference type="InterPro" id="IPR012332">
    <property type="entry name" value="Autotransporter_pectin_lyase_C"/>
</dbReference>
<evidence type="ECO:0000259" key="1">
    <source>
        <dbReference type="Pfam" id="PF03212"/>
    </source>
</evidence>